<reference evidence="1 2" key="1">
    <citation type="journal article" date="2013" name="ISME J.">
        <title>A metabolic model for members of the genus Tetrasphaera involved in enhanced biological phosphorus removal.</title>
        <authorList>
            <person name="Kristiansen R."/>
            <person name="Nguyen H.T.T."/>
            <person name="Saunders A.M."/>
            <person name="Nielsen J.L."/>
            <person name="Wimmer R."/>
            <person name="Le V.Q."/>
            <person name="McIlroy S.J."/>
            <person name="Petrovski S."/>
            <person name="Seviour R.J."/>
            <person name="Calteau A."/>
            <person name="Nielsen K.L."/>
            <person name="Nielsen P.H."/>
        </authorList>
    </citation>
    <scope>NUCLEOTIDE SEQUENCE [LARGE SCALE GENOMIC DNA]</scope>
    <source>
        <strain evidence="1 2">Ben110</strain>
    </source>
</reference>
<comment type="caution">
    <text evidence="1">The sequence shown here is derived from an EMBL/GenBank/DDBJ whole genome shotgun (WGS) entry which is preliminary data.</text>
</comment>
<proteinExistence type="predicted"/>
<dbReference type="EMBL" id="CAJA01000047">
    <property type="protein sequence ID" value="CCH72166.1"/>
    <property type="molecule type" value="Genomic_DNA"/>
</dbReference>
<organism evidence="1 2">
    <name type="scientific">Nostocoides australiense Ben110</name>
    <dbReference type="NCBI Taxonomy" id="1193182"/>
    <lineage>
        <taxon>Bacteria</taxon>
        <taxon>Bacillati</taxon>
        <taxon>Actinomycetota</taxon>
        <taxon>Actinomycetes</taxon>
        <taxon>Micrococcales</taxon>
        <taxon>Intrasporangiaceae</taxon>
        <taxon>Nostocoides</taxon>
    </lineage>
</organism>
<evidence type="ECO:0000313" key="1">
    <source>
        <dbReference type="EMBL" id="CCH72166.1"/>
    </source>
</evidence>
<protein>
    <submittedName>
        <fullName evidence="1">Uncharacterized protein</fullName>
    </submittedName>
</protein>
<dbReference type="STRING" id="1193182.BN11_1400005"/>
<evidence type="ECO:0000313" key="2">
    <source>
        <dbReference type="Proteomes" id="UP000035763"/>
    </source>
</evidence>
<dbReference type="Proteomes" id="UP000035763">
    <property type="component" value="Unassembled WGS sequence"/>
</dbReference>
<keyword evidence="2" id="KW-1185">Reference proteome</keyword>
<accession>W6JUF1</accession>
<gene>
    <name evidence="1" type="ORF">BN11_1400005</name>
</gene>
<dbReference type="AlphaFoldDB" id="W6JUF1"/>
<sequence length="41" mass="4147">MTTPPAACEVLNLPLADLAAALRTGSHSVADVIAACLERIA</sequence>
<name>W6JUF1_9MICO</name>